<organism evidence="2 3">
    <name type="scientific">Streptomyces nigrescens</name>
    <dbReference type="NCBI Taxonomy" id="1920"/>
    <lineage>
        <taxon>Bacteria</taxon>
        <taxon>Bacillati</taxon>
        <taxon>Actinomycetota</taxon>
        <taxon>Actinomycetes</taxon>
        <taxon>Kitasatosporales</taxon>
        <taxon>Streptomycetaceae</taxon>
        <taxon>Streptomyces</taxon>
    </lineage>
</organism>
<keyword evidence="3" id="KW-1185">Reference proteome</keyword>
<feature type="region of interest" description="Disordered" evidence="1">
    <location>
        <begin position="1"/>
        <end position="23"/>
    </location>
</feature>
<evidence type="ECO:0000313" key="3">
    <source>
        <dbReference type="Proteomes" id="UP001059597"/>
    </source>
</evidence>
<accession>A0ABN6QTV3</accession>
<dbReference type="Proteomes" id="UP001059597">
    <property type="component" value="Chromosome"/>
</dbReference>
<evidence type="ECO:0000256" key="1">
    <source>
        <dbReference type="SAM" id="MobiDB-lite"/>
    </source>
</evidence>
<gene>
    <name evidence="2" type="ORF">HEK616_30850</name>
</gene>
<name>A0ABN6QTV3_STRNI</name>
<dbReference type="EMBL" id="AP026073">
    <property type="protein sequence ID" value="BDM69598.1"/>
    <property type="molecule type" value="Genomic_DNA"/>
</dbReference>
<proteinExistence type="predicted"/>
<protein>
    <submittedName>
        <fullName evidence="2">Uncharacterized protein</fullName>
    </submittedName>
</protein>
<reference evidence="2" key="1">
    <citation type="submission" date="2022-06" db="EMBL/GenBank/DDBJ databases">
        <title>Complete genome sequence of Streptomyces nigrescens HEK616.</title>
        <authorList>
            <person name="Asamizu S."/>
            <person name="Onaka H."/>
        </authorList>
    </citation>
    <scope>NUCLEOTIDE SEQUENCE</scope>
    <source>
        <strain evidence="2">HEK616</strain>
    </source>
</reference>
<evidence type="ECO:0000313" key="2">
    <source>
        <dbReference type="EMBL" id="BDM69598.1"/>
    </source>
</evidence>
<sequence length="66" mass="7347">MFDMQASCQPRMGGALPATPHDNVGLQDHRHVLKADFGQYPEYFTTPRGGSGIRWVSTVPKVWLSC</sequence>